<dbReference type="InterPro" id="IPR020422">
    <property type="entry name" value="TYR_PHOSPHATASE_DUAL_dom"/>
</dbReference>
<dbReference type="Proteomes" id="UP000094056">
    <property type="component" value="Unassembled WGS sequence"/>
</dbReference>
<dbReference type="InterPro" id="IPR029021">
    <property type="entry name" value="Prot-tyrosine_phosphatase-like"/>
</dbReference>
<dbReference type="FunFam" id="3.90.190.10:FF:000063">
    <property type="entry name" value="Dual specificity phosphatase 23"/>
    <property type="match status" value="1"/>
</dbReference>
<dbReference type="PANTHER" id="PTHR23339">
    <property type="entry name" value="TYROSINE SPECIFIC PROTEIN PHOSPHATASE AND DUAL SPECIFICITY PROTEIN PHOSPHATASE"/>
    <property type="match status" value="1"/>
</dbReference>
<proteinExistence type="inferred from homology"/>
<comment type="catalytic activity">
    <reaction evidence="7">
        <text>O-phospho-L-threonyl-[protein] + H2O = L-threonyl-[protein] + phosphate</text>
        <dbReference type="Rhea" id="RHEA:47004"/>
        <dbReference type="Rhea" id="RHEA-COMP:11060"/>
        <dbReference type="Rhea" id="RHEA-COMP:11605"/>
        <dbReference type="ChEBI" id="CHEBI:15377"/>
        <dbReference type="ChEBI" id="CHEBI:30013"/>
        <dbReference type="ChEBI" id="CHEBI:43474"/>
        <dbReference type="ChEBI" id="CHEBI:61977"/>
        <dbReference type="EC" id="3.1.3.16"/>
    </reaction>
</comment>
<dbReference type="GO" id="GO:0004722">
    <property type="term" value="F:protein serine/threonine phosphatase activity"/>
    <property type="evidence" value="ECO:0007669"/>
    <property type="project" value="UniProtKB-EC"/>
</dbReference>
<dbReference type="InterPro" id="IPR016130">
    <property type="entry name" value="Tyr_Pase_AS"/>
</dbReference>
<dbReference type="SMART" id="SM00195">
    <property type="entry name" value="DSPc"/>
    <property type="match status" value="1"/>
</dbReference>
<dbReference type="InterPro" id="IPR050561">
    <property type="entry name" value="PTP"/>
</dbReference>
<sequence length="149" mass="17042">MIRNFSWLIKGEIAGMAKPESTIKNFEILKDNDIEAIVSLTDFSLDKGLIEEFGFEVKHIPIKDFSTPRIEQIEEFLEFAEKIRAVGKKLVVHCDGGLGRTGTMLACYLVDKGINAAKAIEIVRRKRPNSIETEEQKKVIFKFWRKIRG</sequence>
<dbReference type="EMBL" id="MAYW01000419">
    <property type="protein sequence ID" value="ODS29671.1"/>
    <property type="molecule type" value="Genomic_DNA"/>
</dbReference>
<accession>A0A1E3X1X8</accession>
<keyword evidence="5" id="KW-0904">Protein phosphatase</keyword>
<evidence type="ECO:0000256" key="4">
    <source>
        <dbReference type="ARBA" id="ARBA00022801"/>
    </source>
</evidence>
<evidence type="ECO:0000259" key="9">
    <source>
        <dbReference type="PROSITE" id="PS50056"/>
    </source>
</evidence>
<feature type="domain" description="Tyrosine-protein phosphatase" evidence="8">
    <location>
        <begin position="4"/>
        <end position="149"/>
    </location>
</feature>
<evidence type="ECO:0000256" key="3">
    <source>
        <dbReference type="ARBA" id="ARBA00022490"/>
    </source>
</evidence>
<evidence type="ECO:0000313" key="10">
    <source>
        <dbReference type="EMBL" id="ODS29671.1"/>
    </source>
</evidence>
<dbReference type="Pfam" id="PF22785">
    <property type="entry name" value="Tc-R-P"/>
    <property type="match status" value="1"/>
</dbReference>
<dbReference type="GO" id="GO:0004725">
    <property type="term" value="F:protein tyrosine phosphatase activity"/>
    <property type="evidence" value="ECO:0007669"/>
    <property type="project" value="InterPro"/>
</dbReference>
<gene>
    <name evidence="10" type="ORF">SCARUB_05232</name>
</gene>
<dbReference type="PROSITE" id="PS50054">
    <property type="entry name" value="TYR_PHOSPHATASE_DUAL"/>
    <property type="match status" value="1"/>
</dbReference>
<dbReference type="SMART" id="SM00404">
    <property type="entry name" value="PTPc_motif"/>
    <property type="match status" value="1"/>
</dbReference>
<evidence type="ECO:0000256" key="5">
    <source>
        <dbReference type="ARBA" id="ARBA00022912"/>
    </source>
</evidence>
<dbReference type="PRINTS" id="PR00700">
    <property type="entry name" value="PRTYPHPHTASE"/>
</dbReference>
<evidence type="ECO:0000256" key="6">
    <source>
        <dbReference type="ARBA" id="ARBA00047761"/>
    </source>
</evidence>
<feature type="domain" description="Tyrosine specific protein phosphatases" evidence="9">
    <location>
        <begin position="74"/>
        <end position="138"/>
    </location>
</feature>
<dbReference type="CDD" id="cd14504">
    <property type="entry name" value="DUSP23"/>
    <property type="match status" value="1"/>
</dbReference>
<evidence type="ECO:0000256" key="2">
    <source>
        <dbReference type="ARBA" id="ARBA00008601"/>
    </source>
</evidence>
<dbReference type="AlphaFoldDB" id="A0A1E3X1X8"/>
<dbReference type="SUPFAM" id="SSF52799">
    <property type="entry name" value="(Phosphotyrosine protein) phosphatases II"/>
    <property type="match status" value="1"/>
</dbReference>
<comment type="catalytic activity">
    <reaction evidence="6">
        <text>O-phospho-L-seryl-[protein] + H2O = L-seryl-[protein] + phosphate</text>
        <dbReference type="Rhea" id="RHEA:20629"/>
        <dbReference type="Rhea" id="RHEA-COMP:9863"/>
        <dbReference type="Rhea" id="RHEA-COMP:11604"/>
        <dbReference type="ChEBI" id="CHEBI:15377"/>
        <dbReference type="ChEBI" id="CHEBI:29999"/>
        <dbReference type="ChEBI" id="CHEBI:43474"/>
        <dbReference type="ChEBI" id="CHEBI:83421"/>
        <dbReference type="EC" id="3.1.3.16"/>
    </reaction>
</comment>
<keyword evidence="3" id="KW-0963">Cytoplasm</keyword>
<evidence type="ECO:0000259" key="8">
    <source>
        <dbReference type="PROSITE" id="PS50054"/>
    </source>
</evidence>
<comment type="subcellular location">
    <subcellularLocation>
        <location evidence="1">Cytoplasm</location>
        <location evidence="1">Cytosol</location>
    </subcellularLocation>
</comment>
<dbReference type="PROSITE" id="PS00383">
    <property type="entry name" value="TYR_PHOSPHATASE_1"/>
    <property type="match status" value="1"/>
</dbReference>
<dbReference type="GO" id="GO:0005829">
    <property type="term" value="C:cytosol"/>
    <property type="evidence" value="ECO:0007669"/>
    <property type="project" value="UniProtKB-SubCell"/>
</dbReference>
<evidence type="ECO:0000256" key="7">
    <source>
        <dbReference type="ARBA" id="ARBA00048336"/>
    </source>
</evidence>
<reference evidence="10 11" key="1">
    <citation type="submission" date="2016-07" db="EMBL/GenBank/DDBJ databases">
        <title>Draft genome of Scalindua rubra, obtained from a brine-seawater interface in the Red Sea, sheds light on salt adaptation in anammox bacteria.</title>
        <authorList>
            <person name="Speth D.R."/>
            <person name="Lagkouvardos I."/>
            <person name="Wang Y."/>
            <person name="Qian P.-Y."/>
            <person name="Dutilh B.E."/>
            <person name="Jetten M.S."/>
        </authorList>
    </citation>
    <scope>NUCLEOTIDE SEQUENCE [LARGE SCALE GENOMIC DNA]</scope>
    <source>
        <strain evidence="10">BSI-1</strain>
    </source>
</reference>
<dbReference type="InterPro" id="IPR003595">
    <property type="entry name" value="Tyr_Pase_cat"/>
</dbReference>
<dbReference type="PROSITE" id="PS50056">
    <property type="entry name" value="TYR_PHOSPHATASE_2"/>
    <property type="match status" value="1"/>
</dbReference>
<comment type="caution">
    <text evidence="10">The sequence shown here is derived from an EMBL/GenBank/DDBJ whole genome shotgun (WGS) entry which is preliminary data.</text>
</comment>
<protein>
    <submittedName>
        <fullName evidence="10">Putative phosphatase</fullName>
    </submittedName>
</protein>
<dbReference type="Gene3D" id="3.90.190.10">
    <property type="entry name" value="Protein tyrosine phosphatase superfamily"/>
    <property type="match status" value="1"/>
</dbReference>
<comment type="similarity">
    <text evidence="2">Belongs to the protein-tyrosine phosphatase family. Non-receptor class dual specificity subfamily.</text>
</comment>
<organism evidence="10 11">
    <name type="scientific">Candidatus Scalindua rubra</name>
    <dbReference type="NCBI Taxonomy" id="1872076"/>
    <lineage>
        <taxon>Bacteria</taxon>
        <taxon>Pseudomonadati</taxon>
        <taxon>Planctomycetota</taxon>
        <taxon>Candidatus Brocadiia</taxon>
        <taxon>Candidatus Brocadiales</taxon>
        <taxon>Candidatus Scalinduaceae</taxon>
        <taxon>Candidatus Scalindua</taxon>
    </lineage>
</organism>
<name>A0A1E3X1X8_9BACT</name>
<dbReference type="InterPro" id="IPR000242">
    <property type="entry name" value="PTP_cat"/>
</dbReference>
<evidence type="ECO:0000313" key="11">
    <source>
        <dbReference type="Proteomes" id="UP000094056"/>
    </source>
</evidence>
<keyword evidence="4" id="KW-0378">Hydrolase</keyword>
<dbReference type="InterPro" id="IPR000387">
    <property type="entry name" value="Tyr_Pase_dom"/>
</dbReference>
<evidence type="ECO:0000256" key="1">
    <source>
        <dbReference type="ARBA" id="ARBA00004514"/>
    </source>
</evidence>